<gene>
    <name evidence="2" type="ORF">CEXT_374751</name>
</gene>
<sequence>MPNLRILLSKRTILFGCTVRQDRDPRNSYEASLRCSKELFRGTGNNQTKYYTYVLLRLRSAWLLVFQKMVEINIMTHGMKLKTISRGSGEHQKKGNGFSISMGK</sequence>
<dbReference type="EMBL" id="BPLR01020750">
    <property type="protein sequence ID" value="GIX82132.1"/>
    <property type="molecule type" value="Genomic_DNA"/>
</dbReference>
<protein>
    <submittedName>
        <fullName evidence="2">Uncharacterized protein</fullName>
    </submittedName>
</protein>
<organism evidence="2 3">
    <name type="scientific">Caerostris extrusa</name>
    <name type="common">Bark spider</name>
    <name type="synonym">Caerostris bankana</name>
    <dbReference type="NCBI Taxonomy" id="172846"/>
    <lineage>
        <taxon>Eukaryota</taxon>
        <taxon>Metazoa</taxon>
        <taxon>Ecdysozoa</taxon>
        <taxon>Arthropoda</taxon>
        <taxon>Chelicerata</taxon>
        <taxon>Arachnida</taxon>
        <taxon>Araneae</taxon>
        <taxon>Araneomorphae</taxon>
        <taxon>Entelegynae</taxon>
        <taxon>Araneoidea</taxon>
        <taxon>Araneidae</taxon>
        <taxon>Caerostris</taxon>
    </lineage>
</organism>
<proteinExistence type="predicted"/>
<keyword evidence="3" id="KW-1185">Reference proteome</keyword>
<reference evidence="2 3" key="1">
    <citation type="submission" date="2021-06" db="EMBL/GenBank/DDBJ databases">
        <title>Caerostris extrusa draft genome.</title>
        <authorList>
            <person name="Kono N."/>
            <person name="Arakawa K."/>
        </authorList>
    </citation>
    <scope>NUCLEOTIDE SEQUENCE [LARGE SCALE GENOMIC DNA]</scope>
</reference>
<accession>A0AAV4NBD8</accession>
<name>A0AAV4NBD8_CAEEX</name>
<evidence type="ECO:0000256" key="1">
    <source>
        <dbReference type="SAM" id="MobiDB-lite"/>
    </source>
</evidence>
<evidence type="ECO:0000313" key="3">
    <source>
        <dbReference type="Proteomes" id="UP001054945"/>
    </source>
</evidence>
<feature type="region of interest" description="Disordered" evidence="1">
    <location>
        <begin position="85"/>
        <end position="104"/>
    </location>
</feature>
<evidence type="ECO:0000313" key="2">
    <source>
        <dbReference type="EMBL" id="GIX82132.1"/>
    </source>
</evidence>
<comment type="caution">
    <text evidence="2">The sequence shown here is derived from an EMBL/GenBank/DDBJ whole genome shotgun (WGS) entry which is preliminary data.</text>
</comment>
<dbReference type="AlphaFoldDB" id="A0AAV4NBD8"/>
<dbReference type="Proteomes" id="UP001054945">
    <property type="component" value="Unassembled WGS sequence"/>
</dbReference>